<dbReference type="EMBL" id="CP011391">
    <property type="protein sequence ID" value="AMK53335.1"/>
    <property type="molecule type" value="Genomic_DNA"/>
</dbReference>
<accession>A0A140DRQ8</accession>
<proteinExistence type="predicted"/>
<keyword evidence="2" id="KW-1185">Reference proteome</keyword>
<name>A0A140DRQ8_9FIRM</name>
<organism evidence="1 2">
    <name type="scientific">Faecalibaculum rodentium</name>
    <dbReference type="NCBI Taxonomy" id="1702221"/>
    <lineage>
        <taxon>Bacteria</taxon>
        <taxon>Bacillati</taxon>
        <taxon>Bacillota</taxon>
        <taxon>Erysipelotrichia</taxon>
        <taxon>Erysipelotrichales</taxon>
        <taxon>Erysipelotrichaceae</taxon>
        <taxon>Faecalibaculum</taxon>
    </lineage>
</organism>
<dbReference type="AlphaFoldDB" id="A0A140DRQ8"/>
<dbReference type="STRING" id="1702221.AALO17_02010"/>
<protein>
    <submittedName>
        <fullName evidence="1">Uncharacterized protein</fullName>
    </submittedName>
</protein>
<evidence type="ECO:0000313" key="1">
    <source>
        <dbReference type="EMBL" id="AMK53335.1"/>
    </source>
</evidence>
<gene>
    <name evidence="1" type="ORF">AALO17_02010</name>
</gene>
<sequence>MYPMSEPRIEAHFIIKFPFLNFLGKEAARSLFQLYRAKPRILRRSMIDSGNQNAHWSDPLRW</sequence>
<dbReference type="Proteomes" id="UP000069771">
    <property type="component" value="Chromosome"/>
</dbReference>
<dbReference type="KEGG" id="fro:AALO17_02010"/>
<reference evidence="1 2" key="1">
    <citation type="journal article" date="2016" name="Gut Pathog.">
        <title>Whole genome sequencing of "Faecalibaculum rodentium" ALO17, isolated from C57BL/6J laboratory mouse feces.</title>
        <authorList>
            <person name="Lim S."/>
            <person name="Chang D.H."/>
            <person name="Ahn S."/>
            <person name="Kim B.C."/>
        </authorList>
    </citation>
    <scope>NUCLEOTIDE SEQUENCE [LARGE SCALE GENOMIC DNA]</scope>
    <source>
        <strain evidence="1 2">Alo17</strain>
    </source>
</reference>
<evidence type="ECO:0000313" key="2">
    <source>
        <dbReference type="Proteomes" id="UP000069771"/>
    </source>
</evidence>